<dbReference type="GO" id="GO:0032259">
    <property type="term" value="P:methylation"/>
    <property type="evidence" value="ECO:0007669"/>
    <property type="project" value="UniProtKB-KW"/>
</dbReference>
<gene>
    <name evidence="2" type="ORF">C7S10_05895</name>
</gene>
<evidence type="ECO:0000313" key="2">
    <source>
        <dbReference type="EMBL" id="PUA81604.1"/>
    </source>
</evidence>
<organism evidence="2 3">
    <name type="scientific">Nocardioides currus</name>
    <dbReference type="NCBI Taxonomy" id="2133958"/>
    <lineage>
        <taxon>Bacteria</taxon>
        <taxon>Bacillati</taxon>
        <taxon>Actinomycetota</taxon>
        <taxon>Actinomycetes</taxon>
        <taxon>Propionibacteriales</taxon>
        <taxon>Nocardioidaceae</taxon>
        <taxon>Nocardioides</taxon>
    </lineage>
</organism>
<dbReference type="GO" id="GO:0008168">
    <property type="term" value="F:methyltransferase activity"/>
    <property type="evidence" value="ECO:0007669"/>
    <property type="project" value="UniProtKB-KW"/>
</dbReference>
<proteinExistence type="predicted"/>
<sequence>MPFRRAAASPPDDEAAKKAAKRAERRQRLMSLDLTELAVEFGTDKWGVHRYTPHYQRHLEHLRREKFVLLEIGIGGYTRKRRSGASLKMWRWFFPKARIVGLDIEDKSFLDGGHVATYLGDQTDPGILQRIIEEEGAPLVVIDDGSHIPEHVRTTFAILFPLLPDGAIYCIEDIQTSYWPAWGGALDPRARGTSMDLVKDLVDGLNHEELLVEGYESSYTDRHVTAVHCYHNLVVIEKGDNVEGSNRDTAAHTFHGSNDDPAASS</sequence>
<feature type="compositionally biased region" description="Low complexity" evidence="1">
    <location>
        <begin position="1"/>
        <end position="10"/>
    </location>
</feature>
<evidence type="ECO:0000313" key="3">
    <source>
        <dbReference type="Proteomes" id="UP000244867"/>
    </source>
</evidence>
<feature type="region of interest" description="Disordered" evidence="1">
    <location>
        <begin position="1"/>
        <end position="21"/>
    </location>
</feature>
<dbReference type="SUPFAM" id="SSF53335">
    <property type="entry name" value="S-adenosyl-L-methionine-dependent methyltransferases"/>
    <property type="match status" value="1"/>
</dbReference>
<keyword evidence="3" id="KW-1185">Reference proteome</keyword>
<dbReference type="EMBL" id="PYXZ01000002">
    <property type="protein sequence ID" value="PUA81604.1"/>
    <property type="molecule type" value="Genomic_DNA"/>
</dbReference>
<evidence type="ECO:0000256" key="1">
    <source>
        <dbReference type="SAM" id="MobiDB-lite"/>
    </source>
</evidence>
<comment type="caution">
    <text evidence="2">The sequence shown here is derived from an EMBL/GenBank/DDBJ whole genome shotgun (WGS) entry which is preliminary data.</text>
</comment>
<reference evidence="2 3" key="1">
    <citation type="submission" date="2018-03" db="EMBL/GenBank/DDBJ databases">
        <authorList>
            <person name="Keele B.F."/>
        </authorList>
    </citation>
    <scope>NUCLEOTIDE SEQUENCE [LARGE SCALE GENOMIC DNA]</scope>
    <source>
        <strain evidence="2 3">IB-3</strain>
    </source>
</reference>
<name>A0A2R7YZ66_9ACTN</name>
<protein>
    <submittedName>
        <fullName evidence="2">Methyltransferase</fullName>
    </submittedName>
</protein>
<dbReference type="OrthoDB" id="9816424at2"/>
<dbReference type="InterPro" id="IPR029063">
    <property type="entry name" value="SAM-dependent_MTases_sf"/>
</dbReference>
<accession>A0A2R7YZ66</accession>
<dbReference type="RefSeq" id="WP_108343496.1">
    <property type="nucleotide sequence ID" value="NZ_PYXZ01000002.1"/>
</dbReference>
<dbReference type="Proteomes" id="UP000244867">
    <property type="component" value="Unassembled WGS sequence"/>
</dbReference>
<feature type="region of interest" description="Disordered" evidence="1">
    <location>
        <begin position="246"/>
        <end position="265"/>
    </location>
</feature>
<dbReference type="AlphaFoldDB" id="A0A2R7YZ66"/>
<keyword evidence="2" id="KW-0808">Transferase</keyword>
<dbReference type="Gene3D" id="3.40.50.150">
    <property type="entry name" value="Vaccinia Virus protein VP39"/>
    <property type="match status" value="1"/>
</dbReference>
<keyword evidence="2" id="KW-0489">Methyltransferase</keyword>